<dbReference type="EMBL" id="BMAT01010843">
    <property type="protein sequence ID" value="GFR61556.1"/>
    <property type="molecule type" value="Genomic_DNA"/>
</dbReference>
<evidence type="ECO:0000313" key="3">
    <source>
        <dbReference type="Proteomes" id="UP000762676"/>
    </source>
</evidence>
<feature type="region of interest" description="Disordered" evidence="1">
    <location>
        <begin position="1"/>
        <end position="37"/>
    </location>
</feature>
<accession>A0AAV4EM22</accession>
<protein>
    <submittedName>
        <fullName evidence="2">MCM domain-containing protein 2-like</fullName>
    </submittedName>
</protein>
<gene>
    <name evidence="2" type="ORF">ElyMa_005435200</name>
</gene>
<feature type="compositionally biased region" description="Acidic residues" evidence="1">
    <location>
        <begin position="11"/>
        <end position="30"/>
    </location>
</feature>
<evidence type="ECO:0000256" key="1">
    <source>
        <dbReference type="SAM" id="MobiDB-lite"/>
    </source>
</evidence>
<organism evidence="2 3">
    <name type="scientific">Elysia marginata</name>
    <dbReference type="NCBI Taxonomy" id="1093978"/>
    <lineage>
        <taxon>Eukaryota</taxon>
        <taxon>Metazoa</taxon>
        <taxon>Spiralia</taxon>
        <taxon>Lophotrochozoa</taxon>
        <taxon>Mollusca</taxon>
        <taxon>Gastropoda</taxon>
        <taxon>Heterobranchia</taxon>
        <taxon>Euthyneura</taxon>
        <taxon>Panpulmonata</taxon>
        <taxon>Sacoglossa</taxon>
        <taxon>Placobranchoidea</taxon>
        <taxon>Plakobranchidae</taxon>
        <taxon>Elysia</taxon>
    </lineage>
</organism>
<dbReference type="AlphaFoldDB" id="A0AAV4EM22"/>
<comment type="caution">
    <text evidence="2">The sequence shown here is derived from an EMBL/GenBank/DDBJ whole genome shotgun (WGS) entry which is preliminary data.</text>
</comment>
<sequence>MITTDTNNIGDENEKEGVEEEDAADGDDNGDNNSDTRNDRKSIIMIVFQFCRSHQLLSPETTPTQICARLRVVSFPSGCDSLQISSVSNLNKCIDYSGFVLVTGVVVGISGSAKYTQSTKYVCPGKNCEGSDGHHFIRMHIPGASENQTIRNDFRCSFCGDVLVEVTSSRTLSDKILVEVTPVSLIGPSLKEVFKSGRLQSVPVYVRDELLDVVGLGDACQVVGISRTDVNGETIDVTLELKKSMAGYGLKLPDAIQTIFASTKESAWSFPLNMAYHFGDQIVPCGAMIKLRLLLLISLVLNPKKHPLHILSLGSETSLVMSLCQHALKFSQRSFPAMVGTPLCGKYYQVAKFSLIYHPSTKVDYVSNKPWLFSAMCGESFHP</sequence>
<name>A0AAV4EM22_9GAST</name>
<dbReference type="Proteomes" id="UP000762676">
    <property type="component" value="Unassembled WGS sequence"/>
</dbReference>
<evidence type="ECO:0000313" key="2">
    <source>
        <dbReference type="EMBL" id="GFR61556.1"/>
    </source>
</evidence>
<reference evidence="2 3" key="1">
    <citation type="journal article" date="2021" name="Elife">
        <title>Chloroplast acquisition without the gene transfer in kleptoplastic sea slugs, Plakobranchus ocellatus.</title>
        <authorList>
            <person name="Maeda T."/>
            <person name="Takahashi S."/>
            <person name="Yoshida T."/>
            <person name="Shimamura S."/>
            <person name="Takaki Y."/>
            <person name="Nagai Y."/>
            <person name="Toyoda A."/>
            <person name="Suzuki Y."/>
            <person name="Arimoto A."/>
            <person name="Ishii H."/>
            <person name="Satoh N."/>
            <person name="Nishiyama T."/>
            <person name="Hasebe M."/>
            <person name="Maruyama T."/>
            <person name="Minagawa J."/>
            <person name="Obokata J."/>
            <person name="Shigenobu S."/>
        </authorList>
    </citation>
    <scope>NUCLEOTIDE SEQUENCE [LARGE SCALE GENOMIC DNA]</scope>
</reference>
<keyword evidence="3" id="KW-1185">Reference proteome</keyword>
<proteinExistence type="predicted"/>